<dbReference type="EMBL" id="MUAJ01000026">
    <property type="protein sequence ID" value="OOR10463.1"/>
    <property type="molecule type" value="Genomic_DNA"/>
</dbReference>
<comment type="caution">
    <text evidence="2">The sequence shown here is derived from an EMBL/GenBank/DDBJ whole genome shotgun (WGS) entry which is preliminary data.</text>
</comment>
<sequence>MFNFLKKCVVADESIKSDQTPIFYPLKSEEIEEAEDLLKMKFPKELKNFYIEIGYGFLEASSKFFFNRFMDPFSVADFRLRQDIYEYNPNLDDVDDDDESLVFFEVTELNFLTIKFKEENELGQCPIYSEDEKIADSLEGFLIKMDENPDYYI</sequence>
<dbReference type="AlphaFoldDB" id="A0A1S9TKF5"/>
<evidence type="ECO:0000259" key="1">
    <source>
        <dbReference type="SMART" id="SM00860"/>
    </source>
</evidence>
<dbReference type="RefSeq" id="WP_063218918.1">
    <property type="nucleotide sequence ID" value="NZ_MUAJ01000026.1"/>
</dbReference>
<dbReference type="SMART" id="SM00860">
    <property type="entry name" value="SMI1_KNR4"/>
    <property type="match status" value="1"/>
</dbReference>
<dbReference type="Gene3D" id="3.40.1580.10">
    <property type="entry name" value="SMI1/KNR4-like"/>
    <property type="match status" value="1"/>
</dbReference>
<dbReference type="InterPro" id="IPR037883">
    <property type="entry name" value="Knr4/Smi1-like_sf"/>
</dbReference>
<name>A0A1S9TKF5_BACCE</name>
<dbReference type="Pfam" id="PF09346">
    <property type="entry name" value="SMI1_KNR4"/>
    <property type="match status" value="1"/>
</dbReference>
<dbReference type="SUPFAM" id="SSF160631">
    <property type="entry name" value="SMI1/KNR4-like"/>
    <property type="match status" value="1"/>
</dbReference>
<gene>
    <name evidence="2" type="ORF">BW897_22550</name>
</gene>
<feature type="domain" description="Knr4/Smi1-like" evidence="1">
    <location>
        <begin position="25"/>
        <end position="144"/>
    </location>
</feature>
<organism evidence="2 3">
    <name type="scientific">Bacillus cereus</name>
    <dbReference type="NCBI Taxonomy" id="1396"/>
    <lineage>
        <taxon>Bacteria</taxon>
        <taxon>Bacillati</taxon>
        <taxon>Bacillota</taxon>
        <taxon>Bacilli</taxon>
        <taxon>Bacillales</taxon>
        <taxon>Bacillaceae</taxon>
        <taxon>Bacillus</taxon>
        <taxon>Bacillus cereus group</taxon>
    </lineage>
</organism>
<reference evidence="2 3" key="1">
    <citation type="submission" date="2017-01" db="EMBL/GenBank/DDBJ databases">
        <title>Bacillus cereus isolates.</title>
        <authorList>
            <person name="Beno S.M."/>
        </authorList>
    </citation>
    <scope>NUCLEOTIDE SEQUENCE [LARGE SCALE GENOMIC DNA]</scope>
    <source>
        <strain evidence="2 3">FSL H8-0485</strain>
    </source>
</reference>
<evidence type="ECO:0000313" key="2">
    <source>
        <dbReference type="EMBL" id="OOR10463.1"/>
    </source>
</evidence>
<dbReference type="InterPro" id="IPR018958">
    <property type="entry name" value="Knr4/Smi1-like_dom"/>
</dbReference>
<accession>A0A1S9TKF5</accession>
<evidence type="ECO:0000313" key="3">
    <source>
        <dbReference type="Proteomes" id="UP000190906"/>
    </source>
</evidence>
<protein>
    <submittedName>
        <fullName evidence="2">1,3-beta-glucan synthase regulator</fullName>
    </submittedName>
</protein>
<proteinExistence type="predicted"/>
<dbReference type="Proteomes" id="UP000190906">
    <property type="component" value="Unassembled WGS sequence"/>
</dbReference>